<keyword evidence="2" id="KW-1185">Reference proteome</keyword>
<feature type="compositionally biased region" description="Basic and acidic residues" evidence="1">
    <location>
        <begin position="175"/>
        <end position="184"/>
    </location>
</feature>
<accession>A0A8B7RK89</accession>
<feature type="region of interest" description="Disordered" evidence="1">
    <location>
        <begin position="1"/>
        <end position="184"/>
    </location>
</feature>
<dbReference type="KEGG" id="hai:109384522"/>
<organism evidence="2 3">
    <name type="scientific">Hipposideros armiger</name>
    <name type="common">Great Himalayan leaf-nosed bat</name>
    <dbReference type="NCBI Taxonomy" id="186990"/>
    <lineage>
        <taxon>Eukaryota</taxon>
        <taxon>Metazoa</taxon>
        <taxon>Chordata</taxon>
        <taxon>Craniata</taxon>
        <taxon>Vertebrata</taxon>
        <taxon>Euteleostomi</taxon>
        <taxon>Mammalia</taxon>
        <taxon>Eutheria</taxon>
        <taxon>Laurasiatheria</taxon>
        <taxon>Chiroptera</taxon>
        <taxon>Yinpterochiroptera</taxon>
        <taxon>Rhinolophoidea</taxon>
        <taxon>Hipposideridae</taxon>
        <taxon>Hipposideros</taxon>
    </lineage>
</organism>
<feature type="compositionally biased region" description="Low complexity" evidence="1">
    <location>
        <begin position="114"/>
        <end position="132"/>
    </location>
</feature>
<feature type="compositionally biased region" description="Low complexity" evidence="1">
    <location>
        <begin position="94"/>
        <end position="103"/>
    </location>
</feature>
<reference evidence="3" key="1">
    <citation type="submission" date="2025-08" db="UniProtKB">
        <authorList>
            <consortium name="RefSeq"/>
        </authorList>
    </citation>
    <scope>IDENTIFICATION</scope>
    <source>
        <tissue evidence="3">Muscle</tissue>
    </source>
</reference>
<dbReference type="GeneID" id="109384522"/>
<feature type="region of interest" description="Disordered" evidence="1">
    <location>
        <begin position="206"/>
        <end position="274"/>
    </location>
</feature>
<evidence type="ECO:0000313" key="2">
    <source>
        <dbReference type="Proteomes" id="UP000694851"/>
    </source>
</evidence>
<feature type="compositionally biased region" description="Basic residues" evidence="1">
    <location>
        <begin position="158"/>
        <end position="168"/>
    </location>
</feature>
<dbReference type="RefSeq" id="XP_019501496.1">
    <property type="nucleotide sequence ID" value="XM_019645951.1"/>
</dbReference>
<name>A0A8B7RK89_HIPAR</name>
<evidence type="ECO:0000313" key="3">
    <source>
        <dbReference type="RefSeq" id="XP_019501496.1"/>
    </source>
</evidence>
<dbReference type="Proteomes" id="UP000694851">
    <property type="component" value="Unplaced"/>
</dbReference>
<dbReference type="AlphaFoldDB" id="A0A8B7RK89"/>
<proteinExistence type="predicted"/>
<feature type="compositionally biased region" description="Pro residues" evidence="1">
    <location>
        <begin position="37"/>
        <end position="48"/>
    </location>
</feature>
<gene>
    <name evidence="3" type="primary">LOC109384522</name>
</gene>
<protein>
    <submittedName>
        <fullName evidence="3">Uncharacterized protein LOC109384522</fullName>
    </submittedName>
</protein>
<feature type="compositionally biased region" description="Low complexity" evidence="1">
    <location>
        <begin position="145"/>
        <end position="157"/>
    </location>
</feature>
<sequence>MLSTGPPPRARASGSRDAFYSGPLQELDLSLGSPGVSPSPGPGPPPTRRPGFLALTAGRLWASRPETSRAPGGSGRGGTAERAERTAGARRRTGAFAPALLHRLPPPHTHTHTRAAGGARRAGSAADASAGAQGIPGMRGRLLSPGLRRAPPGSARPARTRPRTRPSHRAGGAEPSRHSTRDTDVHGRATLRTHWTSCPLTATASQVTAAPSIEPETCTTTLPSASDPHRPGLPHRPSGQAAAGRAYKPSGIQGSAFTPAHLPDSGARGASRLPGLRAPRGAYLGHQRTLSLPTHTPATVARQASSHTYLRVQVALAWGGVCSGATEIRTAAAVQDTQTRLGFFPLQHF</sequence>
<evidence type="ECO:0000256" key="1">
    <source>
        <dbReference type="SAM" id="MobiDB-lite"/>
    </source>
</evidence>